<keyword evidence="3" id="KW-0597">Phosphoprotein</keyword>
<dbReference type="Pfam" id="PF02880">
    <property type="entry name" value="PGM_PMM_III"/>
    <property type="match status" value="1"/>
</dbReference>
<comment type="caution">
    <text evidence="12">The sequence shown here is derived from an EMBL/GenBank/DDBJ whole genome shotgun (WGS) entry which is preliminary data.</text>
</comment>
<dbReference type="Gene3D" id="3.40.120.10">
    <property type="entry name" value="Alpha-D-Glucose-1,6-Bisphosphate, subunit A, domain 3"/>
    <property type="match status" value="3"/>
</dbReference>
<keyword evidence="5 7" id="KW-0460">Magnesium</keyword>
<dbReference type="GO" id="GO:0005829">
    <property type="term" value="C:cytosol"/>
    <property type="evidence" value="ECO:0007669"/>
    <property type="project" value="TreeGrafter"/>
</dbReference>
<dbReference type="Pfam" id="PF00408">
    <property type="entry name" value="PGM_PMM_IV"/>
    <property type="match status" value="1"/>
</dbReference>
<dbReference type="InterPro" id="IPR036900">
    <property type="entry name" value="A-D-PHexomutase_C_sf"/>
</dbReference>
<dbReference type="InterPro" id="IPR016066">
    <property type="entry name" value="A-D-PHexomutase_CS"/>
</dbReference>
<dbReference type="InterPro" id="IPR005846">
    <property type="entry name" value="A-D-PHexomutase_a/b/a-III"/>
</dbReference>
<dbReference type="InterPro" id="IPR005843">
    <property type="entry name" value="A-D-PHexomutase_C"/>
</dbReference>
<dbReference type="PANTHER" id="PTHR42946">
    <property type="entry name" value="PHOSPHOHEXOSE MUTASE"/>
    <property type="match status" value="1"/>
</dbReference>
<feature type="domain" description="Alpha-D-phosphohexomutase alpha/beta/alpha" evidence="9">
    <location>
        <begin position="2"/>
        <end position="135"/>
    </location>
</feature>
<evidence type="ECO:0000256" key="6">
    <source>
        <dbReference type="ARBA" id="ARBA00023235"/>
    </source>
</evidence>
<dbReference type="Pfam" id="PF02878">
    <property type="entry name" value="PGM_PMM_I"/>
    <property type="match status" value="1"/>
</dbReference>
<dbReference type="EMBL" id="JMFG01000011">
    <property type="protein sequence ID" value="KDA54086.1"/>
    <property type="molecule type" value="Genomic_DNA"/>
</dbReference>
<evidence type="ECO:0000259" key="10">
    <source>
        <dbReference type="Pfam" id="PF02879"/>
    </source>
</evidence>
<evidence type="ECO:0000259" key="11">
    <source>
        <dbReference type="Pfam" id="PF02880"/>
    </source>
</evidence>
<evidence type="ECO:0000256" key="3">
    <source>
        <dbReference type="ARBA" id="ARBA00022553"/>
    </source>
</evidence>
<dbReference type="PANTHER" id="PTHR42946:SF1">
    <property type="entry name" value="PHOSPHOGLUCOMUTASE (ALPHA-D-GLUCOSE-1,6-BISPHOSPHATE-DEPENDENT)"/>
    <property type="match status" value="1"/>
</dbReference>
<reference evidence="12 13" key="1">
    <citation type="submission" date="2014-04" db="EMBL/GenBank/DDBJ databases">
        <title>The Genome Sequence of Thermoanaerobaculum aquaticum MP-01, The First Cultivated Group 23 Acidobacterium.</title>
        <authorList>
            <person name="Stamps B.W."/>
            <person name="Losey N.A."/>
            <person name="Lawson P.A."/>
            <person name="Stevenson B.S."/>
        </authorList>
    </citation>
    <scope>NUCLEOTIDE SEQUENCE [LARGE SCALE GENOMIC DNA]</scope>
    <source>
        <strain evidence="12 13">MP-01</strain>
    </source>
</reference>
<feature type="domain" description="Alpha-D-phosphohexomutase alpha/beta/alpha" evidence="10">
    <location>
        <begin position="154"/>
        <end position="250"/>
    </location>
</feature>
<comment type="cofactor">
    <cofactor evidence="1">
        <name>Mg(2+)</name>
        <dbReference type="ChEBI" id="CHEBI:18420"/>
    </cofactor>
</comment>
<evidence type="ECO:0008006" key="14">
    <source>
        <dbReference type="Google" id="ProtNLM"/>
    </source>
</evidence>
<dbReference type="PROSITE" id="PS00710">
    <property type="entry name" value="PGM_PMM"/>
    <property type="match status" value="1"/>
</dbReference>
<dbReference type="InterPro" id="IPR050060">
    <property type="entry name" value="Phosphoglucosamine_mutase"/>
</dbReference>
<evidence type="ECO:0000256" key="1">
    <source>
        <dbReference type="ARBA" id="ARBA00001946"/>
    </source>
</evidence>
<evidence type="ECO:0000313" key="13">
    <source>
        <dbReference type="Proteomes" id="UP000027284"/>
    </source>
</evidence>
<evidence type="ECO:0000313" key="12">
    <source>
        <dbReference type="EMBL" id="KDA54086.1"/>
    </source>
</evidence>
<evidence type="ECO:0000256" key="4">
    <source>
        <dbReference type="ARBA" id="ARBA00022723"/>
    </source>
</evidence>
<dbReference type="RefSeq" id="WP_038048107.1">
    <property type="nucleotide sequence ID" value="NZ_JMFG01000011.1"/>
</dbReference>
<dbReference type="InterPro" id="IPR005845">
    <property type="entry name" value="A-D-PHexomutase_a/b/a-II"/>
</dbReference>
<dbReference type="FunFam" id="3.40.120.10:FF:000002">
    <property type="entry name" value="Phosphoglucosamine mutase"/>
    <property type="match status" value="1"/>
</dbReference>
<dbReference type="STRING" id="1312852.EG19_00490"/>
<keyword evidence="13" id="KW-1185">Reference proteome</keyword>
<keyword evidence="4 7" id="KW-0479">Metal-binding</keyword>
<accession>A0A062Y111</accession>
<evidence type="ECO:0000259" key="9">
    <source>
        <dbReference type="Pfam" id="PF02878"/>
    </source>
</evidence>
<dbReference type="SUPFAM" id="SSF53738">
    <property type="entry name" value="Phosphoglucomutase, first 3 domains"/>
    <property type="match status" value="3"/>
</dbReference>
<keyword evidence="6" id="KW-0413">Isomerase</keyword>
<gene>
    <name evidence="12" type="ORF">EG19_00490</name>
</gene>
<proteinExistence type="inferred from homology"/>
<dbReference type="SUPFAM" id="SSF55957">
    <property type="entry name" value="Phosphoglucomutase, C-terminal domain"/>
    <property type="match status" value="1"/>
</dbReference>
<dbReference type="InterPro" id="IPR016055">
    <property type="entry name" value="A-D-PHexomutase_a/b/a-I/II/III"/>
</dbReference>
<dbReference type="Gene3D" id="3.30.310.50">
    <property type="entry name" value="Alpha-D-phosphohexomutase, C-terminal domain"/>
    <property type="match status" value="1"/>
</dbReference>
<evidence type="ECO:0000256" key="7">
    <source>
        <dbReference type="RuleBase" id="RU004326"/>
    </source>
</evidence>
<name>A0A062Y111_9BACT</name>
<evidence type="ECO:0000256" key="2">
    <source>
        <dbReference type="ARBA" id="ARBA00010231"/>
    </source>
</evidence>
<evidence type="ECO:0000259" key="8">
    <source>
        <dbReference type="Pfam" id="PF00408"/>
    </source>
</evidence>
<comment type="similarity">
    <text evidence="2 7">Belongs to the phosphohexose mutase family.</text>
</comment>
<sequence>MRRLFGTDGVRGVPGRYPLDQETVMGLSRALYQLLAQRGLPLRVLLAGDTRASTPLLASWFAGAFLREGGEVVWAGILPTPAVSHLLRMDGSFGAGVVVSASHNPAADNGIKVLAPSGEKLSQADERWLEQRLSQQGLTASPELPAEDPEFRQAYLRFLATTLPPNALAGLKLVVDAANGAASSVAGPFFQALGAQVELIHASPDGQNINLRCGALHPERLSAAVRERGADAGVAFDGDGDRAVLVTSTGRVLNGDDLLLLWARTLARDGLLPGGVVVATVMSNVALDAALRREGMRLVRCPVGDREVWETMGREGAALGGEQSGHVICGHYSVTGDGLLTAAHVLAAGVREGKTLEQRADLVPFPQVLLGVPVKEKRPLEELPELSRALRSAESRLGEAGRVVVRYSGTENLLRIMVEAAEASTAEKLAADLAGIAQRLLG</sequence>
<dbReference type="PRINTS" id="PR00509">
    <property type="entry name" value="PGMPMM"/>
</dbReference>
<feature type="domain" description="Alpha-D-phosphohexomutase C-terminal" evidence="8">
    <location>
        <begin position="372"/>
        <end position="434"/>
    </location>
</feature>
<dbReference type="Pfam" id="PF02879">
    <property type="entry name" value="PGM_PMM_II"/>
    <property type="match status" value="1"/>
</dbReference>
<dbReference type="GO" id="GO:0004615">
    <property type="term" value="F:phosphomannomutase activity"/>
    <property type="evidence" value="ECO:0007669"/>
    <property type="project" value="TreeGrafter"/>
</dbReference>
<protein>
    <recommendedName>
        <fullName evidence="14">Phosphoglucosamine mutase</fullName>
    </recommendedName>
</protein>
<dbReference type="Proteomes" id="UP000027284">
    <property type="component" value="Unassembled WGS sequence"/>
</dbReference>
<dbReference type="GO" id="GO:0006048">
    <property type="term" value="P:UDP-N-acetylglucosamine biosynthetic process"/>
    <property type="evidence" value="ECO:0007669"/>
    <property type="project" value="TreeGrafter"/>
</dbReference>
<dbReference type="OrthoDB" id="9806956at2"/>
<evidence type="ECO:0000256" key="5">
    <source>
        <dbReference type="ARBA" id="ARBA00022842"/>
    </source>
</evidence>
<dbReference type="GO" id="GO:0008966">
    <property type="term" value="F:phosphoglucosamine mutase activity"/>
    <property type="evidence" value="ECO:0007669"/>
    <property type="project" value="TreeGrafter"/>
</dbReference>
<feature type="domain" description="Alpha-D-phosphohexomutase alpha/beta/alpha" evidence="11">
    <location>
        <begin position="254"/>
        <end position="361"/>
    </location>
</feature>
<dbReference type="InterPro" id="IPR005841">
    <property type="entry name" value="Alpha-D-phosphohexomutase_SF"/>
</dbReference>
<dbReference type="AlphaFoldDB" id="A0A062Y111"/>
<organism evidence="12 13">
    <name type="scientific">Thermoanaerobaculum aquaticum</name>
    <dbReference type="NCBI Taxonomy" id="1312852"/>
    <lineage>
        <taxon>Bacteria</taxon>
        <taxon>Pseudomonadati</taxon>
        <taxon>Acidobacteriota</taxon>
        <taxon>Thermoanaerobaculia</taxon>
        <taxon>Thermoanaerobaculales</taxon>
        <taxon>Thermoanaerobaculaceae</taxon>
        <taxon>Thermoanaerobaculum</taxon>
    </lineage>
</organism>
<dbReference type="InterPro" id="IPR005844">
    <property type="entry name" value="A-D-PHexomutase_a/b/a-I"/>
</dbReference>
<dbReference type="GO" id="GO:0009252">
    <property type="term" value="P:peptidoglycan biosynthetic process"/>
    <property type="evidence" value="ECO:0007669"/>
    <property type="project" value="TreeGrafter"/>
</dbReference>
<dbReference type="GO" id="GO:0000287">
    <property type="term" value="F:magnesium ion binding"/>
    <property type="evidence" value="ECO:0007669"/>
    <property type="project" value="InterPro"/>
</dbReference>
<dbReference type="GO" id="GO:0005975">
    <property type="term" value="P:carbohydrate metabolic process"/>
    <property type="evidence" value="ECO:0007669"/>
    <property type="project" value="InterPro"/>
</dbReference>